<dbReference type="InterPro" id="IPR009081">
    <property type="entry name" value="PP-bd_ACP"/>
</dbReference>
<dbReference type="GO" id="GO:0000036">
    <property type="term" value="F:acyl carrier activity"/>
    <property type="evidence" value="ECO:0007669"/>
    <property type="project" value="UniProtKB-UniRule"/>
</dbReference>
<keyword evidence="2 7" id="KW-0444">Lipid biosynthesis</keyword>
<dbReference type="InterPro" id="IPR003231">
    <property type="entry name" value="ACP"/>
</dbReference>
<keyword evidence="1 7" id="KW-0596">Phosphopantetheine</keyword>
<comment type="pathway">
    <text evidence="7">Lipid metabolism; fatty acid biosynthesis.</text>
</comment>
<keyword evidence="6 7" id="KW-0275">Fatty acid biosynthesis</keyword>
<feature type="domain" description="Carrier" evidence="8">
    <location>
        <begin position="4"/>
        <end position="79"/>
    </location>
</feature>
<feature type="modified residue" description="O-(pantetheine 4'-phosphoryl)serine" evidence="7">
    <location>
        <position position="39"/>
    </location>
</feature>
<dbReference type="Proteomes" id="UP000658225">
    <property type="component" value="Unassembled WGS sequence"/>
</dbReference>
<dbReference type="RefSeq" id="WP_192599149.1">
    <property type="nucleotide sequence ID" value="NZ_JADBEL010000013.1"/>
</dbReference>
<comment type="caution">
    <text evidence="9">The sequence shown here is derived from an EMBL/GenBank/DDBJ whole genome shotgun (WGS) entry which is preliminary data.</text>
</comment>
<dbReference type="GO" id="GO:0000035">
    <property type="term" value="F:acyl binding"/>
    <property type="evidence" value="ECO:0007669"/>
    <property type="project" value="TreeGrafter"/>
</dbReference>
<dbReference type="AlphaFoldDB" id="A0A927MLQ2"/>
<name>A0A927MLQ2_9BACL</name>
<gene>
    <name evidence="7" type="primary">acpP</name>
    <name evidence="9" type="ORF">H4683_002532</name>
</gene>
<protein>
    <recommendedName>
        <fullName evidence="7">Acyl carrier protein</fullName>
        <shortName evidence="7">ACP</shortName>
    </recommendedName>
</protein>
<dbReference type="PANTHER" id="PTHR20863:SF76">
    <property type="entry name" value="CARRIER DOMAIN-CONTAINING PROTEIN"/>
    <property type="match status" value="1"/>
</dbReference>
<evidence type="ECO:0000256" key="6">
    <source>
        <dbReference type="ARBA" id="ARBA00023160"/>
    </source>
</evidence>
<dbReference type="GO" id="GO:0005737">
    <property type="term" value="C:cytoplasm"/>
    <property type="evidence" value="ECO:0007669"/>
    <property type="project" value="UniProtKB-SubCell"/>
</dbReference>
<evidence type="ECO:0000256" key="4">
    <source>
        <dbReference type="ARBA" id="ARBA00022832"/>
    </source>
</evidence>
<comment type="subcellular location">
    <subcellularLocation>
        <location evidence="7">Cytoplasm</location>
    </subcellularLocation>
</comment>
<keyword evidence="7" id="KW-0963">Cytoplasm</keyword>
<comment type="PTM">
    <text evidence="7">4'-phosphopantetheine is transferred from CoA to a specific serine of apo-ACP by AcpS. This modification is essential for activity because fatty acids are bound in thioester linkage to the sulfhydryl of the prosthetic group.</text>
</comment>
<sequence length="83" mass="9343">MSNEKLLIEVIEVLKKHVEKNQKDSITELSNLQDLGIDSLNNIKVILSIESKFDVEFSEEDAANISTVEDLIKFIKGKQGVIL</sequence>
<evidence type="ECO:0000256" key="5">
    <source>
        <dbReference type="ARBA" id="ARBA00023098"/>
    </source>
</evidence>
<organism evidence="9 10">
    <name type="scientific">Sporosarcina limicola</name>
    <dbReference type="NCBI Taxonomy" id="34101"/>
    <lineage>
        <taxon>Bacteria</taxon>
        <taxon>Bacillati</taxon>
        <taxon>Bacillota</taxon>
        <taxon>Bacilli</taxon>
        <taxon>Bacillales</taxon>
        <taxon>Caryophanaceae</taxon>
        <taxon>Sporosarcina</taxon>
    </lineage>
</organism>
<keyword evidence="10" id="KW-1185">Reference proteome</keyword>
<accession>A0A927MLQ2</accession>
<keyword evidence="3 7" id="KW-0597">Phosphoprotein</keyword>
<evidence type="ECO:0000256" key="7">
    <source>
        <dbReference type="HAMAP-Rule" id="MF_01217"/>
    </source>
</evidence>
<dbReference type="InterPro" id="IPR036736">
    <property type="entry name" value="ACP-like_sf"/>
</dbReference>
<evidence type="ECO:0000256" key="3">
    <source>
        <dbReference type="ARBA" id="ARBA00022553"/>
    </source>
</evidence>
<evidence type="ECO:0000313" key="10">
    <source>
        <dbReference type="Proteomes" id="UP000658225"/>
    </source>
</evidence>
<keyword evidence="5 7" id="KW-0443">Lipid metabolism</keyword>
<reference evidence="9" key="1">
    <citation type="submission" date="2020-10" db="EMBL/GenBank/DDBJ databases">
        <title>Genomic Encyclopedia of Type Strains, Phase IV (KMG-IV): sequencing the most valuable type-strain genomes for metagenomic binning, comparative biology and taxonomic classification.</title>
        <authorList>
            <person name="Goeker M."/>
        </authorList>
    </citation>
    <scope>NUCLEOTIDE SEQUENCE</scope>
    <source>
        <strain evidence="9">DSM 13886</strain>
    </source>
</reference>
<dbReference type="Gene3D" id="1.10.1200.10">
    <property type="entry name" value="ACP-like"/>
    <property type="match status" value="1"/>
</dbReference>
<evidence type="ECO:0000259" key="8">
    <source>
        <dbReference type="PROSITE" id="PS50075"/>
    </source>
</evidence>
<dbReference type="Pfam" id="PF00550">
    <property type="entry name" value="PP-binding"/>
    <property type="match status" value="1"/>
</dbReference>
<comment type="similarity">
    <text evidence="7">Belongs to the acyl carrier protein (ACP) family.</text>
</comment>
<evidence type="ECO:0000313" key="9">
    <source>
        <dbReference type="EMBL" id="MBE1555427.1"/>
    </source>
</evidence>
<dbReference type="PROSITE" id="PS50075">
    <property type="entry name" value="CARRIER"/>
    <property type="match status" value="1"/>
</dbReference>
<dbReference type="PANTHER" id="PTHR20863">
    <property type="entry name" value="ACYL CARRIER PROTEIN"/>
    <property type="match status" value="1"/>
</dbReference>
<dbReference type="EMBL" id="JADBEL010000013">
    <property type="protein sequence ID" value="MBE1555427.1"/>
    <property type="molecule type" value="Genomic_DNA"/>
</dbReference>
<proteinExistence type="inferred from homology"/>
<dbReference type="SUPFAM" id="SSF47336">
    <property type="entry name" value="ACP-like"/>
    <property type="match status" value="1"/>
</dbReference>
<evidence type="ECO:0000256" key="1">
    <source>
        <dbReference type="ARBA" id="ARBA00022450"/>
    </source>
</evidence>
<evidence type="ECO:0000256" key="2">
    <source>
        <dbReference type="ARBA" id="ARBA00022516"/>
    </source>
</evidence>
<keyword evidence="4 7" id="KW-0276">Fatty acid metabolism</keyword>
<comment type="function">
    <text evidence="7">Carrier of the growing fatty acid chain in fatty acid biosynthesis.</text>
</comment>
<dbReference type="HAMAP" id="MF_01217">
    <property type="entry name" value="Acyl_carrier"/>
    <property type="match status" value="1"/>
</dbReference>